<sequence length="106" mass="11738">MPPSRDLYLVREKIVWKSGRNFGRSGTRSGLADPTGEEQRLGGEKAGPGCSSCFSQLAKELWALRGSLEEVKIPRKDGLGRACAQSEATEEEEERDEVKLRETTRA</sequence>
<keyword evidence="3" id="KW-1185">Reference proteome</keyword>
<protein>
    <submittedName>
        <fullName evidence="2">Uncharacterized protein</fullName>
    </submittedName>
</protein>
<evidence type="ECO:0000256" key="1">
    <source>
        <dbReference type="SAM" id="MobiDB-lite"/>
    </source>
</evidence>
<organism evidence="2 3">
    <name type="scientific">Punica granatum</name>
    <name type="common">Pomegranate</name>
    <dbReference type="NCBI Taxonomy" id="22663"/>
    <lineage>
        <taxon>Eukaryota</taxon>
        <taxon>Viridiplantae</taxon>
        <taxon>Streptophyta</taxon>
        <taxon>Embryophyta</taxon>
        <taxon>Tracheophyta</taxon>
        <taxon>Spermatophyta</taxon>
        <taxon>Magnoliopsida</taxon>
        <taxon>eudicotyledons</taxon>
        <taxon>Gunneridae</taxon>
        <taxon>Pentapetalae</taxon>
        <taxon>rosids</taxon>
        <taxon>malvids</taxon>
        <taxon>Myrtales</taxon>
        <taxon>Lythraceae</taxon>
        <taxon>Punica</taxon>
    </lineage>
</organism>
<accession>A0A2I0KEW3</accession>
<reference evidence="2 3" key="1">
    <citation type="submission" date="2017-11" db="EMBL/GenBank/DDBJ databases">
        <title>De-novo sequencing of pomegranate (Punica granatum L.) genome.</title>
        <authorList>
            <person name="Akparov Z."/>
            <person name="Amiraslanov A."/>
            <person name="Hajiyeva S."/>
            <person name="Abbasov M."/>
            <person name="Kaur K."/>
            <person name="Hamwieh A."/>
            <person name="Solovyev V."/>
            <person name="Salamov A."/>
            <person name="Braich B."/>
            <person name="Kosarev P."/>
            <person name="Mahmoud A."/>
            <person name="Hajiyev E."/>
            <person name="Babayeva S."/>
            <person name="Izzatullayeva V."/>
            <person name="Mammadov A."/>
            <person name="Mammadov A."/>
            <person name="Sharifova S."/>
            <person name="Ojaghi J."/>
            <person name="Eynullazada K."/>
            <person name="Bayramov B."/>
            <person name="Abdulazimova A."/>
            <person name="Shahmuradov I."/>
        </authorList>
    </citation>
    <scope>NUCLEOTIDE SEQUENCE [LARGE SCALE GENOMIC DNA]</scope>
    <source>
        <strain evidence="3">cv. AG2017</strain>
        <tissue evidence="2">Leaf</tissue>
    </source>
</reference>
<feature type="compositionally biased region" description="Basic and acidic residues" evidence="1">
    <location>
        <begin position="96"/>
        <end position="106"/>
    </location>
</feature>
<feature type="region of interest" description="Disordered" evidence="1">
    <location>
        <begin position="79"/>
        <end position="106"/>
    </location>
</feature>
<dbReference type="AlphaFoldDB" id="A0A2I0KEW3"/>
<gene>
    <name evidence="2" type="ORF">CRG98_012589</name>
</gene>
<proteinExistence type="predicted"/>
<dbReference type="Proteomes" id="UP000233551">
    <property type="component" value="Unassembled WGS sequence"/>
</dbReference>
<evidence type="ECO:0000313" key="2">
    <source>
        <dbReference type="EMBL" id="PKI67051.1"/>
    </source>
</evidence>
<evidence type="ECO:0000313" key="3">
    <source>
        <dbReference type="Proteomes" id="UP000233551"/>
    </source>
</evidence>
<dbReference type="EMBL" id="PGOL01000645">
    <property type="protein sequence ID" value="PKI67051.1"/>
    <property type="molecule type" value="Genomic_DNA"/>
</dbReference>
<name>A0A2I0KEW3_PUNGR</name>
<comment type="caution">
    <text evidence="2">The sequence shown here is derived from an EMBL/GenBank/DDBJ whole genome shotgun (WGS) entry which is preliminary data.</text>
</comment>
<feature type="region of interest" description="Disordered" evidence="1">
    <location>
        <begin position="20"/>
        <end position="47"/>
    </location>
</feature>